<feature type="domain" description="Histidine kinase/HSP90-like ATPase" evidence="5">
    <location>
        <begin position="288"/>
        <end position="376"/>
    </location>
</feature>
<keyword evidence="2 6" id="KW-0418">Kinase</keyword>
<evidence type="ECO:0000256" key="1">
    <source>
        <dbReference type="ARBA" id="ARBA00022679"/>
    </source>
</evidence>
<dbReference type="Proteomes" id="UP001157126">
    <property type="component" value="Unassembled WGS sequence"/>
</dbReference>
<dbReference type="InterPro" id="IPR050482">
    <property type="entry name" value="Sensor_HK_TwoCompSys"/>
</dbReference>
<dbReference type="Gene3D" id="1.20.5.1930">
    <property type="match status" value="1"/>
</dbReference>
<dbReference type="RefSeq" id="WP_284302862.1">
    <property type="nucleotide sequence ID" value="NZ_BSUO01000001.1"/>
</dbReference>
<keyword evidence="3" id="KW-0902">Two-component regulatory system</keyword>
<evidence type="ECO:0000256" key="3">
    <source>
        <dbReference type="ARBA" id="ARBA00023012"/>
    </source>
</evidence>
<dbReference type="InterPro" id="IPR003594">
    <property type="entry name" value="HATPase_dom"/>
</dbReference>
<keyword evidence="1" id="KW-0808">Transferase</keyword>
<keyword evidence="7" id="KW-1185">Reference proteome</keyword>
<evidence type="ECO:0000259" key="5">
    <source>
        <dbReference type="SMART" id="SM00387"/>
    </source>
</evidence>
<name>A0ABQ6ILM7_9MICO</name>
<comment type="caution">
    <text evidence="6">The sequence shown here is derived from an EMBL/GenBank/DDBJ whole genome shotgun (WGS) entry which is preliminary data.</text>
</comment>
<sequence>MTTSPERPSLWSPRRWRRGRDTTVYASIFLVFTLFTVVDGWARGLVAGVGATLVVLVFCVWYMAGYLAAETPPVPWAAKIRPWPWMLGLIALVAIGLLFTDAALTLLTYVAAGGGALLRGRRSVAVIVGSGAVYVVIALLFGVPLGWAIGVGLWIAFIGFTVWGSLRLAKSEEALVAAREEKAALAVDLERERLARDLHDILGHSLTVVTVKAQLAGRLVDADPERAKSEIAEVERLARDALVDVRSTVRDYRRVSLSAELAGARRALAAAEVEDVEIPGAGDHVDSECRELFAWVIREGVTNVVRHADASRVTVRLGEREVEVEDDGRGSPAVGEYGSGLLGLTERARNAGAHLSVGPGRGGRGTLVRVAVDDTIGPVTRKGERP</sequence>
<dbReference type="InterPro" id="IPR036890">
    <property type="entry name" value="HATPase_C_sf"/>
</dbReference>
<dbReference type="SUPFAM" id="SSF55874">
    <property type="entry name" value="ATPase domain of HSP90 chaperone/DNA topoisomerase II/histidine kinase"/>
    <property type="match status" value="1"/>
</dbReference>
<feature type="transmembrane region" description="Helical" evidence="4">
    <location>
        <begin position="147"/>
        <end position="166"/>
    </location>
</feature>
<dbReference type="InterPro" id="IPR011712">
    <property type="entry name" value="Sig_transdc_His_kin_sub3_dim/P"/>
</dbReference>
<evidence type="ECO:0000256" key="2">
    <source>
        <dbReference type="ARBA" id="ARBA00022777"/>
    </source>
</evidence>
<gene>
    <name evidence="6" type="primary">desK</name>
    <name evidence="6" type="ORF">GCM10025883_08740</name>
</gene>
<dbReference type="CDD" id="cd16917">
    <property type="entry name" value="HATPase_UhpB-NarQ-NarX-like"/>
    <property type="match status" value="1"/>
</dbReference>
<dbReference type="GO" id="GO:0016301">
    <property type="term" value="F:kinase activity"/>
    <property type="evidence" value="ECO:0007669"/>
    <property type="project" value="UniProtKB-KW"/>
</dbReference>
<dbReference type="SMART" id="SM00387">
    <property type="entry name" value="HATPase_c"/>
    <property type="match status" value="1"/>
</dbReference>
<protein>
    <submittedName>
        <fullName evidence="6">Histidine kinase</fullName>
    </submittedName>
</protein>
<dbReference type="PANTHER" id="PTHR24421">
    <property type="entry name" value="NITRATE/NITRITE SENSOR PROTEIN NARX-RELATED"/>
    <property type="match status" value="1"/>
</dbReference>
<keyword evidence="4" id="KW-1133">Transmembrane helix</keyword>
<organism evidence="6 7">
    <name type="scientific">Mobilicoccus caccae</name>
    <dbReference type="NCBI Taxonomy" id="1859295"/>
    <lineage>
        <taxon>Bacteria</taxon>
        <taxon>Bacillati</taxon>
        <taxon>Actinomycetota</taxon>
        <taxon>Actinomycetes</taxon>
        <taxon>Micrococcales</taxon>
        <taxon>Dermatophilaceae</taxon>
        <taxon>Mobilicoccus</taxon>
    </lineage>
</organism>
<keyword evidence="4" id="KW-0472">Membrane</keyword>
<feature type="transmembrane region" description="Helical" evidence="4">
    <location>
        <begin position="22"/>
        <end position="38"/>
    </location>
</feature>
<dbReference type="EMBL" id="BSUO01000001">
    <property type="protein sequence ID" value="GMA38829.1"/>
    <property type="molecule type" value="Genomic_DNA"/>
</dbReference>
<evidence type="ECO:0000313" key="7">
    <source>
        <dbReference type="Proteomes" id="UP001157126"/>
    </source>
</evidence>
<feature type="transmembrane region" description="Helical" evidence="4">
    <location>
        <begin position="124"/>
        <end position="141"/>
    </location>
</feature>
<dbReference type="Gene3D" id="3.30.565.10">
    <property type="entry name" value="Histidine kinase-like ATPase, C-terminal domain"/>
    <property type="match status" value="1"/>
</dbReference>
<feature type="transmembrane region" description="Helical" evidence="4">
    <location>
        <begin position="84"/>
        <end position="112"/>
    </location>
</feature>
<keyword evidence="4" id="KW-0812">Transmembrane</keyword>
<evidence type="ECO:0000313" key="6">
    <source>
        <dbReference type="EMBL" id="GMA38829.1"/>
    </source>
</evidence>
<feature type="transmembrane region" description="Helical" evidence="4">
    <location>
        <begin position="45"/>
        <end position="64"/>
    </location>
</feature>
<proteinExistence type="predicted"/>
<accession>A0ABQ6ILM7</accession>
<reference evidence="7" key="1">
    <citation type="journal article" date="2019" name="Int. J. Syst. Evol. Microbiol.">
        <title>The Global Catalogue of Microorganisms (GCM) 10K type strain sequencing project: providing services to taxonomists for standard genome sequencing and annotation.</title>
        <authorList>
            <consortium name="The Broad Institute Genomics Platform"/>
            <consortium name="The Broad Institute Genome Sequencing Center for Infectious Disease"/>
            <person name="Wu L."/>
            <person name="Ma J."/>
        </authorList>
    </citation>
    <scope>NUCLEOTIDE SEQUENCE [LARGE SCALE GENOMIC DNA]</scope>
    <source>
        <strain evidence="7">NBRC 113072</strain>
    </source>
</reference>
<dbReference type="Pfam" id="PF07730">
    <property type="entry name" value="HisKA_3"/>
    <property type="match status" value="1"/>
</dbReference>
<evidence type="ECO:0000256" key="4">
    <source>
        <dbReference type="SAM" id="Phobius"/>
    </source>
</evidence>
<dbReference type="PANTHER" id="PTHR24421:SF63">
    <property type="entry name" value="SENSOR HISTIDINE KINASE DESK"/>
    <property type="match status" value="1"/>
</dbReference>